<sequence>MKKFLAFGFIVVVFFVACDLASESIEKRADIELVSMNPMAWVTSEFDTVHYGTIEQTGFIAMNSVDATIIKFVWEYYDINEVLFFGPFETAIYLKVPGRLTRGDECECDTVYILNIPLPLDTVRSYAFRNEIYDAYCRFRFIARDDYGWDSRDTVTADFGFQITPSK</sequence>
<dbReference type="AlphaFoldDB" id="A0A0S8GEC2"/>
<evidence type="ECO:0000313" key="1">
    <source>
        <dbReference type="EMBL" id="KPK71475.1"/>
    </source>
</evidence>
<evidence type="ECO:0008006" key="3">
    <source>
        <dbReference type="Google" id="ProtNLM"/>
    </source>
</evidence>
<evidence type="ECO:0000313" key="2">
    <source>
        <dbReference type="Proteomes" id="UP000051096"/>
    </source>
</evidence>
<proteinExistence type="predicted"/>
<organism evidence="1 2">
    <name type="scientific">candidate division WOR_3 bacterium SM23_60</name>
    <dbReference type="NCBI Taxonomy" id="1703780"/>
    <lineage>
        <taxon>Bacteria</taxon>
        <taxon>Bacteria division WOR-3</taxon>
    </lineage>
</organism>
<gene>
    <name evidence="1" type="ORF">AMJ87_07170</name>
</gene>
<name>A0A0S8GEC2_UNCW3</name>
<reference evidence="1 2" key="1">
    <citation type="journal article" date="2015" name="Microbiome">
        <title>Genomic resolution of linkages in carbon, nitrogen, and sulfur cycling among widespread estuary sediment bacteria.</title>
        <authorList>
            <person name="Baker B.J."/>
            <person name="Lazar C.S."/>
            <person name="Teske A.P."/>
            <person name="Dick G.J."/>
        </authorList>
    </citation>
    <scope>NUCLEOTIDE SEQUENCE [LARGE SCALE GENOMIC DNA]</scope>
    <source>
        <strain evidence="1">SM23_60</strain>
    </source>
</reference>
<dbReference type="Proteomes" id="UP000051096">
    <property type="component" value="Unassembled WGS sequence"/>
</dbReference>
<accession>A0A0S8GEC2</accession>
<dbReference type="PROSITE" id="PS51257">
    <property type="entry name" value="PROKAR_LIPOPROTEIN"/>
    <property type="match status" value="1"/>
</dbReference>
<dbReference type="EMBL" id="LJUO01000061">
    <property type="protein sequence ID" value="KPK71475.1"/>
    <property type="molecule type" value="Genomic_DNA"/>
</dbReference>
<protein>
    <recommendedName>
        <fullName evidence="3">Lipoprotein</fullName>
    </recommendedName>
</protein>
<comment type="caution">
    <text evidence="1">The sequence shown here is derived from an EMBL/GenBank/DDBJ whole genome shotgun (WGS) entry which is preliminary data.</text>
</comment>